<keyword evidence="2 4" id="KW-0728">SH3 domain</keyword>
<dbReference type="InterPro" id="IPR027806">
    <property type="entry name" value="HARBI1_dom"/>
</dbReference>
<evidence type="ECO:0000256" key="2">
    <source>
        <dbReference type="ARBA" id="ARBA00022443"/>
    </source>
</evidence>
<evidence type="ECO:0000256" key="3">
    <source>
        <dbReference type="ARBA" id="ARBA00022723"/>
    </source>
</evidence>
<feature type="compositionally biased region" description="Polar residues" evidence="6">
    <location>
        <begin position="918"/>
        <end position="929"/>
    </location>
</feature>
<feature type="domain" description="SH3" evidence="7">
    <location>
        <begin position="947"/>
        <end position="1006"/>
    </location>
</feature>
<feature type="region of interest" description="Disordered" evidence="6">
    <location>
        <begin position="1087"/>
        <end position="1144"/>
    </location>
</feature>
<dbReference type="Pfam" id="PF22975">
    <property type="entry name" value="EPS8_2nd"/>
    <property type="match status" value="1"/>
</dbReference>
<feature type="coiled-coil region" evidence="5">
    <location>
        <begin position="220"/>
        <end position="262"/>
    </location>
</feature>
<dbReference type="Gene3D" id="1.10.150.50">
    <property type="entry name" value="Transcription Factor, Ets-1"/>
    <property type="match status" value="1"/>
</dbReference>
<feature type="compositionally biased region" description="Low complexity" evidence="6">
    <location>
        <begin position="1"/>
        <end position="13"/>
    </location>
</feature>
<feature type="compositionally biased region" description="Polar residues" evidence="6">
    <location>
        <begin position="1115"/>
        <end position="1128"/>
    </location>
</feature>
<dbReference type="InterPro" id="IPR039801">
    <property type="entry name" value="EPS8-like"/>
</dbReference>
<evidence type="ECO:0000259" key="7">
    <source>
        <dbReference type="PROSITE" id="PS50002"/>
    </source>
</evidence>
<dbReference type="GO" id="GO:0005886">
    <property type="term" value="C:plasma membrane"/>
    <property type="evidence" value="ECO:0007669"/>
    <property type="project" value="TreeGrafter"/>
</dbReference>
<organism evidence="8 9">
    <name type="scientific">Rotaria sordida</name>
    <dbReference type="NCBI Taxonomy" id="392033"/>
    <lineage>
        <taxon>Eukaryota</taxon>
        <taxon>Metazoa</taxon>
        <taxon>Spiralia</taxon>
        <taxon>Gnathifera</taxon>
        <taxon>Rotifera</taxon>
        <taxon>Eurotatoria</taxon>
        <taxon>Bdelloidea</taxon>
        <taxon>Philodinida</taxon>
        <taxon>Philodinidae</taxon>
        <taxon>Rotaria</taxon>
    </lineage>
</organism>
<gene>
    <name evidence="8" type="ORF">OTI717_LOCUS24720</name>
</gene>
<dbReference type="SMART" id="SM00326">
    <property type="entry name" value="SH3"/>
    <property type="match status" value="1"/>
</dbReference>
<dbReference type="EMBL" id="CAJOAX010004735">
    <property type="protein sequence ID" value="CAF3919022.1"/>
    <property type="molecule type" value="Genomic_DNA"/>
</dbReference>
<feature type="region of interest" description="Disordered" evidence="6">
    <location>
        <begin position="170"/>
        <end position="205"/>
    </location>
</feature>
<dbReference type="Pfam" id="PF18016">
    <property type="entry name" value="SAM_3"/>
    <property type="match status" value="1"/>
</dbReference>
<feature type="region of interest" description="Disordered" evidence="6">
    <location>
        <begin position="1"/>
        <end position="34"/>
    </location>
</feature>
<dbReference type="SUPFAM" id="SSF50044">
    <property type="entry name" value="SH3-domain"/>
    <property type="match status" value="1"/>
</dbReference>
<evidence type="ECO:0000313" key="8">
    <source>
        <dbReference type="EMBL" id="CAF3919022.1"/>
    </source>
</evidence>
<dbReference type="PANTHER" id="PTHR12287:SF23">
    <property type="entry name" value="AROUSER, ISOFORM A-RELATED"/>
    <property type="match status" value="1"/>
</dbReference>
<protein>
    <recommendedName>
        <fullName evidence="7">SH3 domain-containing protein</fullName>
    </recommendedName>
</protein>
<sequence length="1298" mass="149246">VSSGKTAPSSSTSMKRQHSSSYSMNKGKVNKSLVISENDDRCKKKIKRAKNLSEEETSIFISVWSEYYDSLISSGSRNMPIYNSMAQHLNQLLSPRVMSGGEVKAKIFNLVAEYRERPYNDDNLMSDTMLIQEDEFIEEIENAPINNVNVHELLDEGDPTSSFIKAIEERTKDNRSGDSNSPSNSSCTQKSASQHATDSSIKKVSSSKKKKISDLRVDLMQQILTKIDGANELANQAESKALLLLEKQMKLQEEKYEHQKRKQRRALLCRNMFIYYLHFLIDQSINIYPRTIWSYSKSGYWWSNIVPMMNDKQFKNNFRIQRSTFKEILHQVGPYLKKKDTVLRPAIPVDKRLACALYLLGSTCELRTVAHLFGIGKSTAAQLLHDFCEVFVNLFFHRLIKFPVNDQQVKQTTDAFLNKYGYPMCIGSIDGTHISIEPPIGEETDYFNYKKFHSIILLGVVDASLKFSYVNIGAPGRCNDAFVYNRSTLFEVMQNPVYAQNCLTVNNVKIQAHLIADSAFPLSNNLMKPYTERTNMPQHQSLFNYRLSRCRCTIERSFGHLKNRFRSIHKKMEYDIEHVKNIIKAACILHNICVDSQDAVETDWDIIATPYKKPNCYIQTLGAVDMRDALSFYFLQNPFIRWLVADDTEIERDVDATHHNYPAYVVGPQHSSRTISQPHSTVVSTDHYRRLTEELNKCFDDIELFIRYIEAIVEYTKELERDYRRKDKKSSGLKQMVEKLPDDRYFIDILQKFKHSFNLLGELKYIIHSPNAPELIHYLLSPLQLILHTLRTKHPNQLQLAYDIWTPALTKEARELLINCLTSKEQEVLWNLGPAWIRTAEEVPQKIVEYRPLFFEGRPIWFQEPSNDYSLQSARSIDERQPSVWSSPRQPNQNNNNNGSSINHHTQFARQPSPAAQFDTSTVDRSNKTSVVENYNEHAWAIDRKRAGAKIYVVKFDRQGQNNKELTVRCGELIEIENNSKKWWRARNFHGDVGHVPHNIVDEIELEQLLVKNTSSNTSVVLPRPSSAPNRGFTHVNGHHQHNTNGYTQHLLRSPSNGNNFIMQSNSTTYTNPTIIRDHLLQQTFSPLVSSPPLAPSPPPLSIPPPPPMPSQLLTNRSSTWSTLQLPESNRKGRRSRSNTNLSTQQVDVLQQELTQRITDRIGFISPNSSKEDVQRWLASKHISTKLAQNLHGMNGEELFQLTKSTLDQFTNEHESARIYELLLQQKQLAGYRTRDIPERSPHLNNSALSSFKANTINDADDNFSLRPDDTLSRSLKIKLKQRRDKIEQAESADPIEL</sequence>
<feature type="non-terminal residue" evidence="8">
    <location>
        <position position="1"/>
    </location>
</feature>
<evidence type="ECO:0000256" key="4">
    <source>
        <dbReference type="PROSITE-ProRule" id="PRU00192"/>
    </source>
</evidence>
<dbReference type="GO" id="GO:0003779">
    <property type="term" value="F:actin binding"/>
    <property type="evidence" value="ECO:0007669"/>
    <property type="project" value="TreeGrafter"/>
</dbReference>
<reference evidence="8" key="1">
    <citation type="submission" date="2021-02" db="EMBL/GenBank/DDBJ databases">
        <authorList>
            <person name="Nowell W R."/>
        </authorList>
    </citation>
    <scope>NUCLEOTIDE SEQUENCE</scope>
</reference>
<dbReference type="GO" id="GO:0046872">
    <property type="term" value="F:metal ion binding"/>
    <property type="evidence" value="ECO:0007669"/>
    <property type="project" value="UniProtKB-KW"/>
</dbReference>
<dbReference type="InterPro" id="IPR041418">
    <property type="entry name" value="SAM_3"/>
</dbReference>
<dbReference type="InterPro" id="IPR036028">
    <property type="entry name" value="SH3-like_dom_sf"/>
</dbReference>
<dbReference type="PANTHER" id="PTHR12287">
    <property type="entry name" value="EPIDERMAL GROWTH FACTOR RECEPTOR KINASE SUBSTRATE EPS8-RELATED PROTEIN"/>
    <property type="match status" value="1"/>
</dbReference>
<keyword evidence="3" id="KW-0479">Metal-binding</keyword>
<dbReference type="PROSITE" id="PS50002">
    <property type="entry name" value="SH3"/>
    <property type="match status" value="1"/>
</dbReference>
<dbReference type="Pfam" id="PF13359">
    <property type="entry name" value="DDE_Tnp_4"/>
    <property type="match status" value="1"/>
</dbReference>
<feature type="compositionally biased region" description="Pro residues" evidence="6">
    <location>
        <begin position="1093"/>
        <end position="1110"/>
    </location>
</feature>
<feature type="region of interest" description="Disordered" evidence="6">
    <location>
        <begin position="880"/>
        <end position="929"/>
    </location>
</feature>
<evidence type="ECO:0000256" key="5">
    <source>
        <dbReference type="SAM" id="Coils"/>
    </source>
</evidence>
<dbReference type="Gene3D" id="2.30.30.40">
    <property type="entry name" value="SH3 Domains"/>
    <property type="match status" value="1"/>
</dbReference>
<comment type="cofactor">
    <cofactor evidence="1">
        <name>a divalent metal cation</name>
        <dbReference type="ChEBI" id="CHEBI:60240"/>
    </cofactor>
</comment>
<evidence type="ECO:0000256" key="1">
    <source>
        <dbReference type="ARBA" id="ARBA00001968"/>
    </source>
</evidence>
<dbReference type="InterPro" id="IPR013761">
    <property type="entry name" value="SAM/pointed_sf"/>
</dbReference>
<dbReference type="GO" id="GO:0035023">
    <property type="term" value="P:regulation of Rho protein signal transduction"/>
    <property type="evidence" value="ECO:0007669"/>
    <property type="project" value="TreeGrafter"/>
</dbReference>
<proteinExistence type="predicted"/>
<keyword evidence="5" id="KW-0175">Coiled coil</keyword>
<dbReference type="InterPro" id="IPR055093">
    <property type="entry name" value="EPS8_2nd"/>
</dbReference>
<dbReference type="InterPro" id="IPR001452">
    <property type="entry name" value="SH3_domain"/>
</dbReference>
<feature type="compositionally biased region" description="Low complexity" evidence="6">
    <location>
        <begin position="177"/>
        <end position="191"/>
    </location>
</feature>
<evidence type="ECO:0000313" key="9">
    <source>
        <dbReference type="Proteomes" id="UP000663823"/>
    </source>
</evidence>
<dbReference type="GO" id="GO:0007266">
    <property type="term" value="P:Rho protein signal transduction"/>
    <property type="evidence" value="ECO:0007669"/>
    <property type="project" value="TreeGrafter"/>
</dbReference>
<accession>A0A819ITG9</accession>
<dbReference type="Proteomes" id="UP000663823">
    <property type="component" value="Unassembled WGS sequence"/>
</dbReference>
<name>A0A819ITG9_9BILA</name>
<dbReference type="Pfam" id="PF07653">
    <property type="entry name" value="SH3_2"/>
    <property type="match status" value="1"/>
</dbReference>
<comment type="caution">
    <text evidence="8">The sequence shown here is derived from an EMBL/GenBank/DDBJ whole genome shotgun (WGS) entry which is preliminary data.</text>
</comment>
<feature type="compositionally biased region" description="Low complexity" evidence="6">
    <location>
        <begin position="886"/>
        <end position="903"/>
    </location>
</feature>
<evidence type="ECO:0000256" key="6">
    <source>
        <dbReference type="SAM" id="MobiDB-lite"/>
    </source>
</evidence>